<gene>
    <name evidence="2" type="ORF">ACFO9K_22855</name>
</gene>
<dbReference type="AlphaFoldDB" id="A0ABD5Q8U4"/>
<protein>
    <recommendedName>
        <fullName evidence="4">Tat (Twin-arginine translocation) pathway signal sequence</fullName>
    </recommendedName>
</protein>
<feature type="compositionally biased region" description="Polar residues" evidence="1">
    <location>
        <begin position="39"/>
        <end position="59"/>
    </location>
</feature>
<dbReference type="RefSeq" id="WP_379793597.1">
    <property type="nucleotide sequence ID" value="NZ_JBHSFC010000002.1"/>
</dbReference>
<sequence>MDVPDGGSSRRNVLKLTVSLGTSGLTALAGCSSLQSSIDSGSMTTAQSNTQIDSTTAGDSSSQSQPPFSHQFLQSIQNLSSEDGSGFGTSIVSVDLSDIREYEEKVGGTVLIPSKRGWDEGAVNFDIENIKAYGSSFPKAEVAVIRFKQQAFREALATRAAKQEEYKNWEIWSATEAKDVYAVQEDTVIRIVGDESVKPIQRVKRLLVEYSDDSDQLYTKNVAYADVADAVAAPWSMVTSAVLDDLYPKASFLGSSYHFPEPGRIKVVRALGYPSGQKPDKEKIRKTMAENSEPLNDPVVKEMGAALVASQTFDVEDLFNVDR</sequence>
<evidence type="ECO:0000313" key="3">
    <source>
        <dbReference type="Proteomes" id="UP001595945"/>
    </source>
</evidence>
<evidence type="ECO:0000256" key="1">
    <source>
        <dbReference type="SAM" id="MobiDB-lite"/>
    </source>
</evidence>
<name>A0ABD5Q8U4_9EURY</name>
<keyword evidence="3" id="KW-1185">Reference proteome</keyword>
<reference evidence="2 3" key="1">
    <citation type="journal article" date="2019" name="Int. J. Syst. Evol. Microbiol.">
        <title>The Global Catalogue of Microorganisms (GCM) 10K type strain sequencing project: providing services to taxonomists for standard genome sequencing and annotation.</title>
        <authorList>
            <consortium name="The Broad Institute Genomics Platform"/>
            <consortium name="The Broad Institute Genome Sequencing Center for Infectious Disease"/>
            <person name="Wu L."/>
            <person name="Ma J."/>
        </authorList>
    </citation>
    <scope>NUCLEOTIDE SEQUENCE [LARGE SCALE GENOMIC DNA]</scope>
    <source>
        <strain evidence="2 3">XZYJ18</strain>
    </source>
</reference>
<proteinExistence type="predicted"/>
<accession>A0ABD5Q8U4</accession>
<evidence type="ECO:0000313" key="2">
    <source>
        <dbReference type="EMBL" id="MFC4827087.1"/>
    </source>
</evidence>
<dbReference type="EMBL" id="JBHSHT010000005">
    <property type="protein sequence ID" value="MFC4827087.1"/>
    <property type="molecule type" value="Genomic_DNA"/>
</dbReference>
<comment type="caution">
    <text evidence="2">The sequence shown here is derived from an EMBL/GenBank/DDBJ whole genome shotgun (WGS) entry which is preliminary data.</text>
</comment>
<organism evidence="2 3">
    <name type="scientific">Halorussus aquaticus</name>
    <dbReference type="NCBI Taxonomy" id="2953748"/>
    <lineage>
        <taxon>Archaea</taxon>
        <taxon>Methanobacteriati</taxon>
        <taxon>Methanobacteriota</taxon>
        <taxon>Stenosarchaea group</taxon>
        <taxon>Halobacteria</taxon>
        <taxon>Halobacteriales</taxon>
        <taxon>Haladaptataceae</taxon>
        <taxon>Halorussus</taxon>
    </lineage>
</organism>
<dbReference type="Proteomes" id="UP001595945">
    <property type="component" value="Unassembled WGS sequence"/>
</dbReference>
<feature type="region of interest" description="Disordered" evidence="1">
    <location>
        <begin position="39"/>
        <end position="68"/>
    </location>
</feature>
<evidence type="ECO:0008006" key="4">
    <source>
        <dbReference type="Google" id="ProtNLM"/>
    </source>
</evidence>